<evidence type="ECO:0000256" key="1">
    <source>
        <dbReference type="ARBA" id="ARBA00006484"/>
    </source>
</evidence>
<dbReference type="PANTHER" id="PTHR43477">
    <property type="entry name" value="DIHYDROANTICAPSIN 7-DEHYDROGENASE"/>
    <property type="match status" value="1"/>
</dbReference>
<evidence type="ECO:0000313" key="3">
    <source>
        <dbReference type="EMBL" id="BDY28872.1"/>
    </source>
</evidence>
<organism evidence="3 4">
    <name type="scientific">Mycolicibacterium mageritense</name>
    <name type="common">Mycobacterium mageritense</name>
    <dbReference type="NCBI Taxonomy" id="53462"/>
    <lineage>
        <taxon>Bacteria</taxon>
        <taxon>Bacillati</taxon>
        <taxon>Actinomycetota</taxon>
        <taxon>Actinomycetes</taxon>
        <taxon>Mycobacteriales</taxon>
        <taxon>Mycobacteriaceae</taxon>
        <taxon>Mycolicibacterium</taxon>
    </lineage>
</organism>
<dbReference type="CDD" id="cd05233">
    <property type="entry name" value="SDR_c"/>
    <property type="match status" value="1"/>
</dbReference>
<dbReference type="PANTHER" id="PTHR43477:SF1">
    <property type="entry name" value="DIHYDROANTICAPSIN 7-DEHYDROGENASE"/>
    <property type="match status" value="1"/>
</dbReference>
<reference evidence="3" key="1">
    <citation type="submission" date="2023-03" db="EMBL/GenBank/DDBJ databases">
        <title>Draft genome sequence of a Mycolicibacterium mageritense strain H4_3_1 isolated from a hybrid biological-inorganic system reactor.</title>
        <authorList>
            <person name="Feng X."/>
            <person name="Kazama D."/>
            <person name="Sato K."/>
            <person name="Kobayashi H."/>
        </authorList>
    </citation>
    <scope>NUCLEOTIDE SEQUENCE</scope>
    <source>
        <strain evidence="3">H4_3_1</strain>
    </source>
</reference>
<name>A0AAI8XNG5_MYCME</name>
<dbReference type="InterPro" id="IPR051122">
    <property type="entry name" value="SDR_DHRS6-like"/>
</dbReference>
<dbReference type="Gene3D" id="3.40.50.720">
    <property type="entry name" value="NAD(P)-binding Rossmann-like Domain"/>
    <property type="match status" value="1"/>
</dbReference>
<dbReference type="Pfam" id="PF13561">
    <property type="entry name" value="adh_short_C2"/>
    <property type="match status" value="1"/>
</dbReference>
<dbReference type="PRINTS" id="PR00080">
    <property type="entry name" value="SDRFAMILY"/>
</dbReference>
<evidence type="ECO:0000256" key="2">
    <source>
        <dbReference type="ARBA" id="ARBA00023002"/>
    </source>
</evidence>
<dbReference type="GO" id="GO:0050574">
    <property type="term" value="F:2-(R)-hydroxypropyl-CoM dehydrogenase activity"/>
    <property type="evidence" value="ECO:0007669"/>
    <property type="project" value="UniProtKB-EC"/>
</dbReference>
<gene>
    <name evidence="3" type="primary">xecD</name>
    <name evidence="3" type="ORF">hbim_02808</name>
</gene>
<sequence>MRPTALVTGANGGIGSAIVARLLADGVRVVATDVASDTDHTPAANVTYVRLDLLAADSGFDPLFTPLGETGLDYLVNAAGMAFFDRDGSIFDSNDEEAWHMTMGVNLHALRRLTVAALPHLRNGRGRSIVNIASLAGLRTMDSPLDAYQASKAAVVSLSRSMAVQLAPEGIRCNTVCPGAVLTPMISPLYERSPERRSSMEQRTPLGRLGMPVDVANATAFLLSGDAGFITATELVVDGGWSAQLR</sequence>
<dbReference type="FunFam" id="3.40.50.720:FF:000084">
    <property type="entry name" value="Short-chain dehydrogenase reductase"/>
    <property type="match status" value="1"/>
</dbReference>
<proteinExistence type="inferred from homology"/>
<evidence type="ECO:0000313" key="4">
    <source>
        <dbReference type="Proteomes" id="UP001241092"/>
    </source>
</evidence>
<keyword evidence="2 3" id="KW-0560">Oxidoreductase</keyword>
<dbReference type="AlphaFoldDB" id="A0AAI8XNG5"/>
<dbReference type="SUPFAM" id="SSF51735">
    <property type="entry name" value="NAD(P)-binding Rossmann-fold domains"/>
    <property type="match status" value="1"/>
</dbReference>
<dbReference type="Proteomes" id="UP001241092">
    <property type="component" value="Chromosome"/>
</dbReference>
<dbReference type="InterPro" id="IPR036291">
    <property type="entry name" value="NAD(P)-bd_dom_sf"/>
</dbReference>
<dbReference type="PRINTS" id="PR00081">
    <property type="entry name" value="GDHRDH"/>
</dbReference>
<dbReference type="RefSeq" id="WP_286215434.1">
    <property type="nucleotide sequence ID" value="NZ_AP027452.1"/>
</dbReference>
<protein>
    <submittedName>
        <fullName evidence="3">2-(R)-hydroxypropyl-CoM dehydrogenase</fullName>
        <ecNumber evidence="3">1.1.1.268</ecNumber>
    </submittedName>
</protein>
<accession>A0AAI8XNG5</accession>
<comment type="similarity">
    <text evidence="1">Belongs to the short-chain dehydrogenases/reductases (SDR) family.</text>
</comment>
<dbReference type="InterPro" id="IPR002347">
    <property type="entry name" value="SDR_fam"/>
</dbReference>
<dbReference type="EC" id="1.1.1.268" evidence="3"/>
<dbReference type="EMBL" id="AP027452">
    <property type="protein sequence ID" value="BDY28872.1"/>
    <property type="molecule type" value="Genomic_DNA"/>
</dbReference>